<sequence>PFKIFGNKCNTPSICVKFQASYIRLMLRVFVVADAPFGAVDGRFLLQLGRSFEGRLWFGAALLACCSSGAWSRRCGSGRVAMAGATGLQWTGYWFLFLVGGGGPQESSF</sequence>
<evidence type="ECO:0000313" key="2">
    <source>
        <dbReference type="Proteomes" id="UP000886520"/>
    </source>
</evidence>
<comment type="caution">
    <text evidence="1">The sequence shown here is derived from an EMBL/GenBank/DDBJ whole genome shotgun (WGS) entry which is preliminary data.</text>
</comment>
<accession>A0A9D4U935</accession>
<gene>
    <name evidence="1" type="ORF">GOP47_0022316</name>
</gene>
<feature type="non-terminal residue" evidence="1">
    <location>
        <position position="1"/>
    </location>
</feature>
<dbReference type="AlphaFoldDB" id="A0A9D4U935"/>
<dbReference type="Proteomes" id="UP000886520">
    <property type="component" value="Chromosome 21"/>
</dbReference>
<reference evidence="1" key="1">
    <citation type="submission" date="2021-01" db="EMBL/GenBank/DDBJ databases">
        <title>Adiantum capillus-veneris genome.</title>
        <authorList>
            <person name="Fang Y."/>
            <person name="Liao Q."/>
        </authorList>
    </citation>
    <scope>NUCLEOTIDE SEQUENCE</scope>
    <source>
        <strain evidence="1">H3</strain>
        <tissue evidence="1">Leaf</tissue>
    </source>
</reference>
<dbReference type="EMBL" id="JABFUD020000021">
    <property type="protein sequence ID" value="KAI5063769.1"/>
    <property type="molecule type" value="Genomic_DNA"/>
</dbReference>
<name>A0A9D4U935_ADICA</name>
<organism evidence="1 2">
    <name type="scientific">Adiantum capillus-veneris</name>
    <name type="common">Maidenhair fern</name>
    <dbReference type="NCBI Taxonomy" id="13818"/>
    <lineage>
        <taxon>Eukaryota</taxon>
        <taxon>Viridiplantae</taxon>
        <taxon>Streptophyta</taxon>
        <taxon>Embryophyta</taxon>
        <taxon>Tracheophyta</taxon>
        <taxon>Polypodiopsida</taxon>
        <taxon>Polypodiidae</taxon>
        <taxon>Polypodiales</taxon>
        <taxon>Pteridineae</taxon>
        <taxon>Pteridaceae</taxon>
        <taxon>Vittarioideae</taxon>
        <taxon>Adiantum</taxon>
    </lineage>
</organism>
<keyword evidence="2" id="KW-1185">Reference proteome</keyword>
<protein>
    <submittedName>
        <fullName evidence="1">Uncharacterized protein</fullName>
    </submittedName>
</protein>
<evidence type="ECO:0000313" key="1">
    <source>
        <dbReference type="EMBL" id="KAI5063769.1"/>
    </source>
</evidence>
<proteinExistence type="predicted"/>